<dbReference type="Gene3D" id="4.10.280.10">
    <property type="entry name" value="Helix-loop-helix DNA-binding domain"/>
    <property type="match status" value="1"/>
</dbReference>
<comment type="caution">
    <text evidence="10">The sequence shown here is derived from an EMBL/GenBank/DDBJ whole genome shotgun (WGS) entry which is preliminary data.</text>
</comment>
<keyword evidence="10" id="KW-0675">Receptor</keyword>
<dbReference type="EMBL" id="JPKZ01002823">
    <property type="protein sequence ID" value="KHN74782.1"/>
    <property type="molecule type" value="Genomic_DNA"/>
</dbReference>
<dbReference type="PANTHER" id="PTHR23042">
    <property type="entry name" value="CIRCADIAN PROTEIN CLOCK/ARNT/BMAL/PAS"/>
    <property type="match status" value="1"/>
</dbReference>
<dbReference type="Pfam" id="PF00010">
    <property type="entry name" value="HLH"/>
    <property type="match status" value="1"/>
</dbReference>
<gene>
    <name evidence="10" type="primary">ARNTL2</name>
    <name evidence="10" type="ORF">Tcan_14137</name>
</gene>
<keyword evidence="5" id="KW-0804">Transcription</keyword>
<organism evidence="10 11">
    <name type="scientific">Toxocara canis</name>
    <name type="common">Canine roundworm</name>
    <dbReference type="NCBI Taxonomy" id="6265"/>
    <lineage>
        <taxon>Eukaryota</taxon>
        <taxon>Metazoa</taxon>
        <taxon>Ecdysozoa</taxon>
        <taxon>Nematoda</taxon>
        <taxon>Chromadorea</taxon>
        <taxon>Rhabditida</taxon>
        <taxon>Spirurina</taxon>
        <taxon>Ascaridomorpha</taxon>
        <taxon>Ascaridoidea</taxon>
        <taxon>Toxocaridae</taxon>
        <taxon>Toxocara</taxon>
    </lineage>
</organism>
<reference evidence="10 11" key="1">
    <citation type="submission" date="2014-11" db="EMBL/GenBank/DDBJ databases">
        <title>Genetic blueprint of the zoonotic pathogen Toxocara canis.</title>
        <authorList>
            <person name="Zhu X.-Q."/>
            <person name="Korhonen P.K."/>
            <person name="Cai H."/>
            <person name="Young N.D."/>
            <person name="Nejsum P."/>
            <person name="von Samson-Himmelstjerna G."/>
            <person name="Boag P.R."/>
            <person name="Tan P."/>
            <person name="Li Q."/>
            <person name="Min J."/>
            <person name="Yang Y."/>
            <person name="Wang X."/>
            <person name="Fang X."/>
            <person name="Hall R.S."/>
            <person name="Hofmann A."/>
            <person name="Sternberg P.W."/>
            <person name="Jex A.R."/>
            <person name="Gasser R.B."/>
        </authorList>
    </citation>
    <scope>NUCLEOTIDE SEQUENCE [LARGE SCALE GENOMIC DNA]</scope>
    <source>
        <strain evidence="10">PN_DK_2014</strain>
    </source>
</reference>
<dbReference type="InterPro" id="IPR050933">
    <property type="entry name" value="Circadian_TF"/>
</dbReference>
<dbReference type="GO" id="GO:0005634">
    <property type="term" value="C:nucleus"/>
    <property type="evidence" value="ECO:0007669"/>
    <property type="project" value="UniProtKB-SubCell"/>
</dbReference>
<evidence type="ECO:0000256" key="1">
    <source>
        <dbReference type="ARBA" id="ARBA00004123"/>
    </source>
</evidence>
<evidence type="ECO:0000256" key="6">
    <source>
        <dbReference type="ARBA" id="ARBA00023242"/>
    </source>
</evidence>
<dbReference type="InterPro" id="IPR013767">
    <property type="entry name" value="PAS_fold"/>
</dbReference>
<name>A0A0B2V0B8_TOXCA</name>
<keyword evidence="2" id="KW-0677">Repeat</keyword>
<dbReference type="SMART" id="SM00353">
    <property type="entry name" value="HLH"/>
    <property type="match status" value="1"/>
</dbReference>
<dbReference type="GO" id="GO:0046983">
    <property type="term" value="F:protein dimerization activity"/>
    <property type="evidence" value="ECO:0007669"/>
    <property type="project" value="InterPro"/>
</dbReference>
<dbReference type="GO" id="GO:0003700">
    <property type="term" value="F:DNA-binding transcription factor activity"/>
    <property type="evidence" value="ECO:0007669"/>
    <property type="project" value="InterPro"/>
</dbReference>
<evidence type="ECO:0000313" key="10">
    <source>
        <dbReference type="EMBL" id="KHN74782.1"/>
    </source>
</evidence>
<evidence type="ECO:0000313" key="11">
    <source>
        <dbReference type="Proteomes" id="UP000031036"/>
    </source>
</evidence>
<dbReference type="InterPro" id="IPR001067">
    <property type="entry name" value="Nuc_translocat"/>
</dbReference>
<dbReference type="GO" id="GO:0045944">
    <property type="term" value="P:positive regulation of transcription by RNA polymerase II"/>
    <property type="evidence" value="ECO:0007669"/>
    <property type="project" value="UniProtKB-ARBA"/>
</dbReference>
<evidence type="ECO:0000256" key="4">
    <source>
        <dbReference type="ARBA" id="ARBA00023125"/>
    </source>
</evidence>
<dbReference type="OrthoDB" id="71302at2759"/>
<dbReference type="PROSITE" id="PS50888">
    <property type="entry name" value="BHLH"/>
    <property type="match status" value="1"/>
</dbReference>
<dbReference type="STRING" id="6265.A0A0B2V0B8"/>
<dbReference type="InterPro" id="IPR036638">
    <property type="entry name" value="HLH_DNA-bd_sf"/>
</dbReference>
<keyword evidence="6" id="KW-0539">Nucleus</keyword>
<sequence>LRDDEEWEDGSRRSPTRSRASTSNHSEIEKRRRDRMNELISELSALVPAAFKRKLDKLSVLRLALQHINSISSTGDRELDYSGSTKHLPLSELLFLLEKCIDSFVVVTDLDSGNILYASDTVAENMSTSAEEIKSRNWFDLLHPDDMQAFKNEMMTFFIESNISGDMNAGYLSDSVSSSTGHFVQRTDFNTGLRRSFMCRIKLNPKPGTPTNTNAYCKFRCCGFLRKSSTPVAVLLLIKSDDEFHAGEKFQMKISLNGRITHCDPQLSTVLGYLPHRLLGTSYYDIVYEGDLLDVSHHHKQVVRSNEAREASYRLRCESEHCVMVDSLWRPFVNPWTSEMQFINIMHSTSALRNDEELDAAQSTLKQLLSGKRGAGSSSVVPILGAARFGDSIEK</sequence>
<keyword evidence="11" id="KW-1185">Reference proteome</keyword>
<dbReference type="OMA" id="ARNWYEI"/>
<evidence type="ECO:0000256" key="7">
    <source>
        <dbReference type="SAM" id="MobiDB-lite"/>
    </source>
</evidence>
<evidence type="ECO:0000259" key="8">
    <source>
        <dbReference type="PROSITE" id="PS50112"/>
    </source>
</evidence>
<feature type="domain" description="PAS" evidence="8">
    <location>
        <begin position="89"/>
        <end position="166"/>
    </location>
</feature>
<dbReference type="PROSITE" id="PS50112">
    <property type="entry name" value="PAS"/>
    <property type="match status" value="2"/>
</dbReference>
<comment type="subcellular location">
    <subcellularLocation>
        <location evidence="1">Nucleus</location>
    </subcellularLocation>
</comment>
<feature type="non-terminal residue" evidence="10">
    <location>
        <position position="1"/>
    </location>
</feature>
<evidence type="ECO:0000256" key="3">
    <source>
        <dbReference type="ARBA" id="ARBA00023015"/>
    </source>
</evidence>
<evidence type="ECO:0000256" key="5">
    <source>
        <dbReference type="ARBA" id="ARBA00023163"/>
    </source>
</evidence>
<dbReference type="Proteomes" id="UP000031036">
    <property type="component" value="Unassembled WGS sequence"/>
</dbReference>
<dbReference type="Pfam" id="PF00989">
    <property type="entry name" value="PAS"/>
    <property type="match status" value="1"/>
</dbReference>
<evidence type="ECO:0000259" key="9">
    <source>
        <dbReference type="PROSITE" id="PS50888"/>
    </source>
</evidence>
<dbReference type="GO" id="GO:0005737">
    <property type="term" value="C:cytoplasm"/>
    <property type="evidence" value="ECO:0007669"/>
    <property type="project" value="InterPro"/>
</dbReference>
<dbReference type="SMART" id="SM00091">
    <property type="entry name" value="PAS"/>
    <property type="match status" value="2"/>
</dbReference>
<feature type="domain" description="PAS" evidence="8">
    <location>
        <begin position="254"/>
        <end position="306"/>
    </location>
</feature>
<dbReference type="InterPro" id="IPR035965">
    <property type="entry name" value="PAS-like_dom_sf"/>
</dbReference>
<feature type="domain" description="BHLH" evidence="9">
    <location>
        <begin position="20"/>
        <end position="71"/>
    </location>
</feature>
<dbReference type="InterPro" id="IPR011598">
    <property type="entry name" value="bHLH_dom"/>
</dbReference>
<dbReference type="GO" id="GO:0005667">
    <property type="term" value="C:transcription regulator complex"/>
    <property type="evidence" value="ECO:0007669"/>
    <property type="project" value="InterPro"/>
</dbReference>
<dbReference type="SUPFAM" id="SSF55785">
    <property type="entry name" value="PYP-like sensor domain (PAS domain)"/>
    <property type="match status" value="2"/>
</dbReference>
<dbReference type="SUPFAM" id="SSF47459">
    <property type="entry name" value="HLH, helix-loop-helix DNA-binding domain"/>
    <property type="match status" value="1"/>
</dbReference>
<dbReference type="CDD" id="cd00130">
    <property type="entry name" value="PAS"/>
    <property type="match status" value="2"/>
</dbReference>
<dbReference type="Gene3D" id="3.30.450.20">
    <property type="entry name" value="PAS domain"/>
    <property type="match status" value="2"/>
</dbReference>
<dbReference type="PRINTS" id="PR00785">
    <property type="entry name" value="NCTRNSLOCATR"/>
</dbReference>
<feature type="region of interest" description="Disordered" evidence="7">
    <location>
        <begin position="1"/>
        <end position="31"/>
    </location>
</feature>
<protein>
    <submittedName>
        <fullName evidence="10">Aryl hydrocarbon receptor nuclear translocator-like protein 2</fullName>
    </submittedName>
</protein>
<keyword evidence="4" id="KW-0238">DNA-binding</keyword>
<proteinExistence type="predicted"/>
<dbReference type="InterPro" id="IPR000014">
    <property type="entry name" value="PAS"/>
</dbReference>
<dbReference type="AlphaFoldDB" id="A0A0B2V0B8"/>
<evidence type="ECO:0000256" key="2">
    <source>
        <dbReference type="ARBA" id="ARBA00022737"/>
    </source>
</evidence>
<accession>A0A0B2V0B8</accession>
<keyword evidence="3" id="KW-0805">Transcription regulation</keyword>
<dbReference type="Pfam" id="PF14598">
    <property type="entry name" value="PAS_11"/>
    <property type="match status" value="1"/>
</dbReference>
<dbReference type="GO" id="GO:0003677">
    <property type="term" value="F:DNA binding"/>
    <property type="evidence" value="ECO:0007669"/>
    <property type="project" value="UniProtKB-KW"/>
</dbReference>